<dbReference type="RefSeq" id="WP_246446479.1">
    <property type="nucleotide sequence ID" value="NZ_JACHJW010000001.1"/>
</dbReference>
<comment type="caution">
    <text evidence="1">The sequence shown here is derived from an EMBL/GenBank/DDBJ whole genome shotgun (WGS) entry which is preliminary data.</text>
</comment>
<name>A0A7W7WP56_9ACTN</name>
<organism evidence="1 2">
    <name type="scientific">Micromonospora polyrhachis</name>
    <dbReference type="NCBI Taxonomy" id="1282883"/>
    <lineage>
        <taxon>Bacteria</taxon>
        <taxon>Bacillati</taxon>
        <taxon>Actinomycetota</taxon>
        <taxon>Actinomycetes</taxon>
        <taxon>Micromonosporales</taxon>
        <taxon>Micromonosporaceae</taxon>
        <taxon>Micromonospora</taxon>
    </lineage>
</organism>
<gene>
    <name evidence="1" type="ORF">FHR38_002594</name>
</gene>
<accession>A0A7W7WP56</accession>
<evidence type="ECO:0000313" key="2">
    <source>
        <dbReference type="Proteomes" id="UP000578819"/>
    </source>
</evidence>
<evidence type="ECO:0000313" key="1">
    <source>
        <dbReference type="EMBL" id="MBB4958861.1"/>
    </source>
</evidence>
<sequence length="116" mass="12041">MPNEVTLVADAADRSTGASLSVVVVDDGQSDRAAVRATVMGLRPGQLYRLYATDRDGRIWELAVLTGSDGPQEVEANCPVPLDALARFSVSGHDGALAVQADVVDPASPSPAEAPR</sequence>
<dbReference type="EMBL" id="JACHJW010000001">
    <property type="protein sequence ID" value="MBB4958861.1"/>
    <property type="molecule type" value="Genomic_DNA"/>
</dbReference>
<dbReference type="Proteomes" id="UP000578819">
    <property type="component" value="Unassembled WGS sequence"/>
</dbReference>
<protein>
    <submittedName>
        <fullName evidence="1">Uncharacterized protein</fullName>
    </submittedName>
</protein>
<reference evidence="1 2" key="1">
    <citation type="submission" date="2020-08" db="EMBL/GenBank/DDBJ databases">
        <title>Sequencing the genomes of 1000 actinobacteria strains.</title>
        <authorList>
            <person name="Klenk H.-P."/>
        </authorList>
    </citation>
    <scope>NUCLEOTIDE SEQUENCE [LARGE SCALE GENOMIC DNA]</scope>
    <source>
        <strain evidence="1 2">DSM 45886</strain>
    </source>
</reference>
<dbReference type="AlphaFoldDB" id="A0A7W7WP56"/>
<keyword evidence="2" id="KW-1185">Reference proteome</keyword>
<proteinExistence type="predicted"/>